<evidence type="ECO:0000313" key="2">
    <source>
        <dbReference type="Proteomes" id="UP000006527"/>
    </source>
</evidence>
<dbReference type="Proteomes" id="UP000006527">
    <property type="component" value="Segment"/>
</dbReference>
<evidence type="ECO:0000313" key="1">
    <source>
        <dbReference type="EMBL" id="ADO98205.1"/>
    </source>
</evidence>
<dbReference type="GeneID" id="10328708"/>
<organism evidence="1 2">
    <name type="scientific">Synechococcus phage S-SSM7</name>
    <dbReference type="NCBI Taxonomy" id="445686"/>
    <lineage>
        <taxon>Viruses</taxon>
        <taxon>Duplodnaviria</taxon>
        <taxon>Heunggongvirae</taxon>
        <taxon>Uroviricota</taxon>
        <taxon>Caudoviricetes</taxon>
        <taxon>Pantevenvirales</taxon>
        <taxon>Kyanoviridae</taxon>
        <taxon>Lipsvirus</taxon>
        <taxon>Lipsvirus ssm7</taxon>
    </lineage>
</organism>
<sequence length="83" mass="9786">MKSFKSINEEGNWQRLNKYGATYTITFQFRGQTKFIQMFFPQRARPLKKNVQYELNKVYPGSKVLYFDASDKDPTKPLLVIDA</sequence>
<proteinExistence type="predicted"/>
<dbReference type="KEGG" id="vg:10328708"/>
<gene>
    <name evidence="1" type="ORF">SSSM7_139</name>
</gene>
<name>E3SL57_9CAUD</name>
<keyword evidence="2" id="KW-1185">Reference proteome</keyword>
<accession>E3SL57</accession>
<protein>
    <submittedName>
        <fullName evidence="1">Uncharacterized protein</fullName>
    </submittedName>
</protein>
<dbReference type="EMBL" id="GU071098">
    <property type="protein sequence ID" value="ADO98205.1"/>
    <property type="molecule type" value="Genomic_DNA"/>
</dbReference>
<reference evidence="1 2" key="1">
    <citation type="journal article" date="2010" name="Environ. Microbiol.">
        <title>Genomic analysis of oceanic cyanobacterial myoviruses compared with T4-like myoviruses from diverse hosts and environments.</title>
        <authorList>
            <person name="Sullivan M.B."/>
            <person name="Huang K.H."/>
            <person name="Ignacio-Espinoza J.C."/>
            <person name="Berlin A.M."/>
            <person name="Kelly L."/>
            <person name="Weigele P.R."/>
            <person name="DeFrancesco A.S."/>
            <person name="Kern S.E."/>
            <person name="Thompson L.R."/>
            <person name="Young S."/>
            <person name="Yandava C."/>
            <person name="Fu R."/>
            <person name="Krastins B."/>
            <person name="Chase M."/>
            <person name="Sarracino D."/>
            <person name="Osburne M.S."/>
            <person name="Henn M.R."/>
            <person name="Chisholm S.W."/>
        </authorList>
    </citation>
    <scope>NUCLEOTIDE SEQUENCE [LARGE SCALE GENOMIC DNA]</scope>
    <source>
        <strain evidence="1">8109-3</strain>
    </source>
</reference>
<dbReference type="RefSeq" id="YP_004324192.1">
    <property type="nucleotide sequence ID" value="NC_015287.1"/>
</dbReference>